<dbReference type="InterPro" id="IPR037069">
    <property type="entry name" value="AcylCoA_DH/ox_N_sf"/>
</dbReference>
<dbReference type="PANTHER" id="PTHR43884:SF12">
    <property type="entry name" value="ISOVALERYL-COA DEHYDROGENASE, MITOCHONDRIAL-RELATED"/>
    <property type="match status" value="1"/>
</dbReference>
<evidence type="ECO:0000256" key="4">
    <source>
        <dbReference type="ARBA" id="ARBA00022827"/>
    </source>
</evidence>
<accession>L9X5H3</accession>
<dbReference type="SUPFAM" id="SSF56645">
    <property type="entry name" value="Acyl-CoA dehydrogenase NM domain-like"/>
    <property type="match status" value="1"/>
</dbReference>
<protein>
    <submittedName>
        <fullName evidence="10">Acyl-CoA dehydrogenase</fullName>
    </submittedName>
</protein>
<feature type="domain" description="Acyl-CoA dehydrogenase/oxidase C-terminal" evidence="7">
    <location>
        <begin position="225"/>
        <end position="373"/>
    </location>
</feature>
<dbReference type="SUPFAM" id="SSF47203">
    <property type="entry name" value="Acyl-CoA dehydrogenase C-terminal domain-like"/>
    <property type="match status" value="1"/>
</dbReference>
<dbReference type="PATRIC" id="fig|1227498.3.peg.2748"/>
<keyword evidence="11" id="KW-1185">Reference proteome</keyword>
<keyword evidence="5 6" id="KW-0560">Oxidoreductase</keyword>
<evidence type="ECO:0000256" key="5">
    <source>
        <dbReference type="ARBA" id="ARBA00023002"/>
    </source>
</evidence>
<evidence type="ECO:0000259" key="8">
    <source>
        <dbReference type="Pfam" id="PF02770"/>
    </source>
</evidence>
<keyword evidence="4 6" id="KW-0274">FAD</keyword>
<dbReference type="GO" id="GO:0003995">
    <property type="term" value="F:acyl-CoA dehydrogenase activity"/>
    <property type="evidence" value="ECO:0007669"/>
    <property type="project" value="InterPro"/>
</dbReference>
<proteinExistence type="inferred from homology"/>
<dbReference type="Gene3D" id="1.20.140.10">
    <property type="entry name" value="Butyryl-CoA Dehydrogenase, subunit A, domain 3"/>
    <property type="match status" value="1"/>
</dbReference>
<dbReference type="Pfam" id="PF02771">
    <property type="entry name" value="Acyl-CoA_dh_N"/>
    <property type="match status" value="1"/>
</dbReference>
<evidence type="ECO:0000256" key="1">
    <source>
        <dbReference type="ARBA" id="ARBA00001974"/>
    </source>
</evidence>
<comment type="similarity">
    <text evidence="2 6">Belongs to the acyl-CoA dehydrogenase family.</text>
</comment>
<dbReference type="PROSITE" id="PS00073">
    <property type="entry name" value="ACYL_COA_DH_2"/>
    <property type="match status" value="1"/>
</dbReference>
<evidence type="ECO:0000256" key="2">
    <source>
        <dbReference type="ARBA" id="ARBA00009347"/>
    </source>
</evidence>
<dbReference type="RefSeq" id="WP_008424518.1">
    <property type="nucleotide sequence ID" value="NZ_AOIA01000122.1"/>
</dbReference>
<dbReference type="FunFam" id="1.20.140.10:FF:000004">
    <property type="entry name" value="Acyl-CoA dehydrogenase FadE25"/>
    <property type="match status" value="1"/>
</dbReference>
<dbReference type="Gene3D" id="1.10.540.10">
    <property type="entry name" value="Acyl-CoA dehydrogenase/oxidase, N-terminal domain"/>
    <property type="match status" value="1"/>
</dbReference>
<dbReference type="InterPro" id="IPR006091">
    <property type="entry name" value="Acyl-CoA_Oxase/DH_mid-dom"/>
</dbReference>
<evidence type="ECO:0000256" key="6">
    <source>
        <dbReference type="RuleBase" id="RU362125"/>
    </source>
</evidence>
<comment type="cofactor">
    <cofactor evidence="1 6">
        <name>FAD</name>
        <dbReference type="ChEBI" id="CHEBI:57692"/>
    </cofactor>
</comment>
<dbReference type="GO" id="GO:0050660">
    <property type="term" value="F:flavin adenine dinucleotide binding"/>
    <property type="evidence" value="ECO:0007669"/>
    <property type="project" value="InterPro"/>
</dbReference>
<evidence type="ECO:0000256" key="3">
    <source>
        <dbReference type="ARBA" id="ARBA00022630"/>
    </source>
</evidence>
<dbReference type="InterPro" id="IPR013786">
    <property type="entry name" value="AcylCoA_DH/ox_N"/>
</dbReference>
<dbReference type="AlphaFoldDB" id="L9X5H3"/>
<dbReference type="Proteomes" id="UP000011531">
    <property type="component" value="Unassembled WGS sequence"/>
</dbReference>
<dbReference type="EMBL" id="AOIA01000122">
    <property type="protein sequence ID" value="ELY56945.1"/>
    <property type="molecule type" value="Genomic_DNA"/>
</dbReference>
<dbReference type="Pfam" id="PF00441">
    <property type="entry name" value="Acyl-CoA_dh_1"/>
    <property type="match status" value="1"/>
</dbReference>
<dbReference type="STRING" id="1227498.C492_14070"/>
<sequence>MELTEEQAAVRDVVREFAREEIRPTALEADRNQEFPEDVWDGLAELDLTSLTVPEEYGGYDADPVTAAVVNEEVAYGALAVATALSVHSLATSCIAEFGSEELKERWLPEMADGRPVGAFALSEPHAGSNPAEMSTEARREGDEYVIDGEKQWITNGKRAGVYVLFAKTDRDDPGSVTQFLVPGDVDGLSVGEKEEKLGLRASDTTSLAFDGVRIPAENRLTEEGSGLSAAFHILTGGRIAIAAQSVGLAQCAMDEALEYAGEREQFDRPIAEFQSIRHKLAEMATRIEASRLLTREAARERASGSAGLTASMAKYFASETAMFVTNEAVQIHGGYGYVTEGEVERLYRDAKITEIYEGTTEIQKKVIARHLLE</sequence>
<dbReference type="FunFam" id="2.40.110.10:FF:000001">
    <property type="entry name" value="Acyl-CoA dehydrogenase, mitochondrial"/>
    <property type="match status" value="1"/>
</dbReference>
<dbReference type="InterPro" id="IPR046373">
    <property type="entry name" value="Acyl-CoA_Oxase/DH_mid-dom_sf"/>
</dbReference>
<evidence type="ECO:0000259" key="9">
    <source>
        <dbReference type="Pfam" id="PF02771"/>
    </source>
</evidence>
<dbReference type="FunFam" id="1.10.540.10:FF:000002">
    <property type="entry name" value="Acyl-CoA dehydrogenase FadE19"/>
    <property type="match status" value="1"/>
</dbReference>
<feature type="domain" description="Acyl-CoA dehydrogenase/oxidase N-terminal" evidence="9">
    <location>
        <begin position="4"/>
        <end position="114"/>
    </location>
</feature>
<dbReference type="Gene3D" id="2.40.110.10">
    <property type="entry name" value="Butyryl-CoA Dehydrogenase, subunit A, domain 2"/>
    <property type="match status" value="1"/>
</dbReference>
<dbReference type="InterPro" id="IPR006089">
    <property type="entry name" value="Acyl-CoA_DH_CS"/>
</dbReference>
<evidence type="ECO:0000259" key="7">
    <source>
        <dbReference type="Pfam" id="PF00441"/>
    </source>
</evidence>
<evidence type="ECO:0000313" key="11">
    <source>
        <dbReference type="Proteomes" id="UP000011531"/>
    </source>
</evidence>
<name>L9X5H3_9EURY</name>
<dbReference type="InterPro" id="IPR009100">
    <property type="entry name" value="AcylCoA_DH/oxidase_NM_dom_sf"/>
</dbReference>
<comment type="caution">
    <text evidence="10">The sequence shown here is derived from an EMBL/GenBank/DDBJ whole genome shotgun (WGS) entry which is preliminary data.</text>
</comment>
<evidence type="ECO:0000313" key="10">
    <source>
        <dbReference type="EMBL" id="ELY56945.1"/>
    </source>
</evidence>
<gene>
    <name evidence="10" type="ORF">C492_14070</name>
</gene>
<organism evidence="10 11">
    <name type="scientific">Natronococcus jeotgali DSM 18795</name>
    <dbReference type="NCBI Taxonomy" id="1227498"/>
    <lineage>
        <taxon>Archaea</taxon>
        <taxon>Methanobacteriati</taxon>
        <taxon>Methanobacteriota</taxon>
        <taxon>Stenosarchaea group</taxon>
        <taxon>Halobacteria</taxon>
        <taxon>Halobacteriales</taxon>
        <taxon>Natrialbaceae</taxon>
        <taxon>Natronococcus</taxon>
    </lineage>
</organism>
<dbReference type="PANTHER" id="PTHR43884">
    <property type="entry name" value="ACYL-COA DEHYDROGENASE"/>
    <property type="match status" value="1"/>
</dbReference>
<reference evidence="10 11" key="1">
    <citation type="journal article" date="2014" name="PLoS Genet.">
        <title>Phylogenetically driven sequencing of extremely halophilic archaea reveals strategies for static and dynamic osmo-response.</title>
        <authorList>
            <person name="Becker E.A."/>
            <person name="Seitzer P.M."/>
            <person name="Tritt A."/>
            <person name="Larsen D."/>
            <person name="Krusor M."/>
            <person name="Yao A.I."/>
            <person name="Wu D."/>
            <person name="Madern D."/>
            <person name="Eisen J.A."/>
            <person name="Darling A.E."/>
            <person name="Facciotti M.T."/>
        </authorList>
    </citation>
    <scope>NUCLEOTIDE SEQUENCE [LARGE SCALE GENOMIC DNA]</scope>
    <source>
        <strain evidence="10 11">DSM 18795</strain>
    </source>
</reference>
<feature type="domain" description="Acyl-CoA oxidase/dehydrogenase middle" evidence="8">
    <location>
        <begin position="119"/>
        <end position="213"/>
    </location>
</feature>
<dbReference type="Pfam" id="PF02770">
    <property type="entry name" value="Acyl-CoA_dh_M"/>
    <property type="match status" value="1"/>
</dbReference>
<dbReference type="InterPro" id="IPR009075">
    <property type="entry name" value="AcylCo_DH/oxidase_C"/>
</dbReference>
<dbReference type="PIRSF" id="PIRSF016578">
    <property type="entry name" value="HsaA"/>
    <property type="match status" value="1"/>
</dbReference>
<dbReference type="OrthoDB" id="275197at2157"/>
<keyword evidence="3 6" id="KW-0285">Flavoprotein</keyword>
<dbReference type="InterPro" id="IPR036250">
    <property type="entry name" value="AcylCo_DH-like_C"/>
</dbReference>